<dbReference type="CDD" id="cd01288">
    <property type="entry name" value="FabZ"/>
    <property type="match status" value="1"/>
</dbReference>
<accession>A0A9D9I5K9</accession>
<dbReference type="NCBIfam" id="NF000582">
    <property type="entry name" value="PRK00006.1"/>
    <property type="match status" value="1"/>
</dbReference>
<keyword evidence="1 2" id="KW-0456">Lyase</keyword>
<dbReference type="PANTHER" id="PTHR30272:SF1">
    <property type="entry name" value="3-HYDROXYACYL-[ACYL-CARRIER-PROTEIN] DEHYDRATASE"/>
    <property type="match status" value="1"/>
</dbReference>
<gene>
    <name evidence="2" type="primary">fabZ</name>
    <name evidence="2" type="ORF">IAB93_08920</name>
</gene>
<reference evidence="2" key="2">
    <citation type="journal article" date="2021" name="PeerJ">
        <title>Extensive microbial diversity within the chicken gut microbiome revealed by metagenomics and culture.</title>
        <authorList>
            <person name="Gilroy R."/>
            <person name="Ravi A."/>
            <person name="Getino M."/>
            <person name="Pursley I."/>
            <person name="Horton D.L."/>
            <person name="Alikhan N.F."/>
            <person name="Baker D."/>
            <person name="Gharbi K."/>
            <person name="Hall N."/>
            <person name="Watson M."/>
            <person name="Adriaenssens E.M."/>
            <person name="Foster-Nyarko E."/>
            <person name="Jarju S."/>
            <person name="Secka A."/>
            <person name="Antonio M."/>
            <person name="Oren A."/>
            <person name="Chaudhuri R.R."/>
            <person name="La Ragione R."/>
            <person name="Hildebrand F."/>
            <person name="Pallen M.J."/>
        </authorList>
    </citation>
    <scope>NUCLEOTIDE SEQUENCE</scope>
    <source>
        <strain evidence="2">10037</strain>
    </source>
</reference>
<evidence type="ECO:0000313" key="3">
    <source>
        <dbReference type="Proteomes" id="UP000823597"/>
    </source>
</evidence>
<name>A0A9D9I5K9_9BACT</name>
<dbReference type="Proteomes" id="UP000823597">
    <property type="component" value="Unassembled WGS sequence"/>
</dbReference>
<dbReference type="InterPro" id="IPR029069">
    <property type="entry name" value="HotDog_dom_sf"/>
</dbReference>
<dbReference type="EC" id="4.2.1.59" evidence="2"/>
<dbReference type="AlphaFoldDB" id="A0A9D9I5K9"/>
<sequence>MDREELKKYLPHREPMLLIDEIYMEDDGTVRAYYTVRGDEFFLQGHYPGHPVVPGVIQCEIMGQASSLLVLSALEGHTPFYTGIDSARFKHQIVPGDKMEIRTKLIKSRGMMFFTEASIYVGETLCSKASLSFMLK</sequence>
<dbReference type="InterPro" id="IPR013114">
    <property type="entry name" value="FabA_FabZ"/>
</dbReference>
<dbReference type="SUPFAM" id="SSF54637">
    <property type="entry name" value="Thioesterase/thiol ester dehydrase-isomerase"/>
    <property type="match status" value="1"/>
</dbReference>
<proteinExistence type="predicted"/>
<evidence type="ECO:0000256" key="1">
    <source>
        <dbReference type="ARBA" id="ARBA00023239"/>
    </source>
</evidence>
<dbReference type="GO" id="GO:0019171">
    <property type="term" value="F:(3R)-hydroxyacyl-[acyl-carrier-protein] dehydratase activity"/>
    <property type="evidence" value="ECO:0007669"/>
    <property type="project" value="UniProtKB-EC"/>
</dbReference>
<dbReference type="Gene3D" id="3.10.129.10">
    <property type="entry name" value="Hotdog Thioesterase"/>
    <property type="match status" value="1"/>
</dbReference>
<comment type="caution">
    <text evidence="2">The sequence shown here is derived from an EMBL/GenBank/DDBJ whole genome shotgun (WGS) entry which is preliminary data.</text>
</comment>
<organism evidence="2 3">
    <name type="scientific">Candidatus Merdivivens pullistercoris</name>
    <dbReference type="NCBI Taxonomy" id="2840873"/>
    <lineage>
        <taxon>Bacteria</taxon>
        <taxon>Pseudomonadati</taxon>
        <taxon>Bacteroidota</taxon>
        <taxon>Bacteroidia</taxon>
        <taxon>Bacteroidales</taxon>
        <taxon>Muribaculaceae</taxon>
        <taxon>Muribaculaceae incertae sedis</taxon>
        <taxon>Candidatus Merdivivens</taxon>
    </lineage>
</organism>
<dbReference type="Pfam" id="PF07977">
    <property type="entry name" value="FabA"/>
    <property type="match status" value="1"/>
</dbReference>
<reference evidence="2" key="1">
    <citation type="submission" date="2020-10" db="EMBL/GenBank/DDBJ databases">
        <authorList>
            <person name="Gilroy R."/>
        </authorList>
    </citation>
    <scope>NUCLEOTIDE SEQUENCE</scope>
    <source>
        <strain evidence="2">10037</strain>
    </source>
</reference>
<dbReference type="PANTHER" id="PTHR30272">
    <property type="entry name" value="3-HYDROXYACYL-[ACYL-CARRIER-PROTEIN] DEHYDRATASE"/>
    <property type="match status" value="1"/>
</dbReference>
<dbReference type="EMBL" id="JADIME010000093">
    <property type="protein sequence ID" value="MBO8466095.1"/>
    <property type="molecule type" value="Genomic_DNA"/>
</dbReference>
<protein>
    <submittedName>
        <fullName evidence="2">3-hydroxyacyl-ACP dehydratase FabZ</fullName>
        <ecNumber evidence="2">4.2.1.59</ecNumber>
    </submittedName>
</protein>
<evidence type="ECO:0000313" key="2">
    <source>
        <dbReference type="EMBL" id="MBO8466095.1"/>
    </source>
</evidence>